<feature type="domain" description="DNA primase/polymerase bifunctional N-terminal" evidence="1">
    <location>
        <begin position="12"/>
        <end position="183"/>
    </location>
</feature>
<organism evidence="2 3">
    <name type="scientific">Kibdelosporangium banguiense</name>
    <dbReference type="NCBI Taxonomy" id="1365924"/>
    <lineage>
        <taxon>Bacteria</taxon>
        <taxon>Bacillati</taxon>
        <taxon>Actinomycetota</taxon>
        <taxon>Actinomycetes</taxon>
        <taxon>Pseudonocardiales</taxon>
        <taxon>Pseudonocardiaceae</taxon>
        <taxon>Kibdelosporangium</taxon>
    </lineage>
</organism>
<dbReference type="SUPFAM" id="SSF56747">
    <property type="entry name" value="Prim-pol domain"/>
    <property type="match status" value="1"/>
</dbReference>
<proteinExistence type="predicted"/>
<dbReference type="Pfam" id="PF09250">
    <property type="entry name" value="Prim-Pol"/>
    <property type="match status" value="1"/>
</dbReference>
<dbReference type="SMART" id="SM00943">
    <property type="entry name" value="Prim-Pol"/>
    <property type="match status" value="1"/>
</dbReference>
<dbReference type="CDD" id="cd04859">
    <property type="entry name" value="Prim_Pol"/>
    <property type="match status" value="1"/>
</dbReference>
<name>A0ABS4TDG9_9PSEU</name>
<dbReference type="Proteomes" id="UP001519332">
    <property type="component" value="Unassembled WGS sequence"/>
</dbReference>
<dbReference type="InterPro" id="IPR015330">
    <property type="entry name" value="DNA_primase/pol_bifunc_N"/>
</dbReference>
<evidence type="ECO:0000313" key="3">
    <source>
        <dbReference type="Proteomes" id="UP001519332"/>
    </source>
</evidence>
<evidence type="ECO:0000313" key="2">
    <source>
        <dbReference type="EMBL" id="MBP2322399.1"/>
    </source>
</evidence>
<protein>
    <recommendedName>
        <fullName evidence="1">DNA primase/polymerase bifunctional N-terminal domain-containing protein</fullName>
    </recommendedName>
</protein>
<accession>A0ABS4TDG9</accession>
<evidence type="ECO:0000259" key="1">
    <source>
        <dbReference type="SMART" id="SM00943"/>
    </source>
</evidence>
<gene>
    <name evidence="2" type="ORF">JOF56_002784</name>
</gene>
<keyword evidence="3" id="KW-1185">Reference proteome</keyword>
<dbReference type="RefSeq" id="WP_245378257.1">
    <property type="nucleotide sequence ID" value="NZ_JAGINW010000001.1"/>
</dbReference>
<dbReference type="EMBL" id="JAGINW010000001">
    <property type="protein sequence ID" value="MBP2322399.1"/>
    <property type="molecule type" value="Genomic_DNA"/>
</dbReference>
<reference evidence="2 3" key="1">
    <citation type="submission" date="2021-03" db="EMBL/GenBank/DDBJ databases">
        <title>Sequencing the genomes of 1000 actinobacteria strains.</title>
        <authorList>
            <person name="Klenk H.-P."/>
        </authorList>
    </citation>
    <scope>NUCLEOTIDE SEQUENCE [LARGE SCALE GENOMIC DNA]</scope>
    <source>
        <strain evidence="2 3">DSM 46670</strain>
    </source>
</reference>
<sequence>MSGLADKLLTAALHIASRGLPVFVLGRTKRPLANCDACRDTDPATHDPDACECLTCHGFYAATTDHTRLTAMITTNPGGLLALRTGAVSGLLVVDVDPGHGGRVDPDLMTPTVAVGTGNYGWHLYYRHPGHPVTSRPLPGVDGVDIKADGGYVVLPPSVHPDTRRPYRWLAGCNQVSQMPPALQHAVDAPPIPRPRHETAGITTSGGPVPQAGTEPGRITDPDALLDALLTTVRGAPKGRRRATLYGAARGVARIVAADALDRATAVAVLTDAGHAAQQSERDIRKAITGGFRDERVPL</sequence>
<comment type="caution">
    <text evidence="2">The sequence shown here is derived from an EMBL/GenBank/DDBJ whole genome shotgun (WGS) entry which is preliminary data.</text>
</comment>